<gene>
    <name evidence="1" type="ORF">H5410_014702</name>
</gene>
<comment type="caution">
    <text evidence="1">The sequence shown here is derived from an EMBL/GenBank/DDBJ whole genome shotgun (WGS) entry which is preliminary data.</text>
</comment>
<evidence type="ECO:0000313" key="2">
    <source>
        <dbReference type="Proteomes" id="UP000824120"/>
    </source>
</evidence>
<keyword evidence="2" id="KW-1185">Reference proteome</keyword>
<organism evidence="1 2">
    <name type="scientific">Solanum commersonii</name>
    <name type="common">Commerson's wild potato</name>
    <name type="synonym">Commerson's nightshade</name>
    <dbReference type="NCBI Taxonomy" id="4109"/>
    <lineage>
        <taxon>Eukaryota</taxon>
        <taxon>Viridiplantae</taxon>
        <taxon>Streptophyta</taxon>
        <taxon>Embryophyta</taxon>
        <taxon>Tracheophyta</taxon>
        <taxon>Spermatophyta</taxon>
        <taxon>Magnoliopsida</taxon>
        <taxon>eudicotyledons</taxon>
        <taxon>Gunneridae</taxon>
        <taxon>Pentapetalae</taxon>
        <taxon>asterids</taxon>
        <taxon>lamiids</taxon>
        <taxon>Solanales</taxon>
        <taxon>Solanaceae</taxon>
        <taxon>Solanoideae</taxon>
        <taxon>Solaneae</taxon>
        <taxon>Solanum</taxon>
    </lineage>
</organism>
<dbReference type="Proteomes" id="UP000824120">
    <property type="component" value="Chromosome 3"/>
</dbReference>
<reference evidence="1 2" key="1">
    <citation type="submission" date="2020-09" db="EMBL/GenBank/DDBJ databases">
        <title>De no assembly of potato wild relative species, Solanum commersonii.</title>
        <authorList>
            <person name="Cho K."/>
        </authorList>
    </citation>
    <scope>NUCLEOTIDE SEQUENCE [LARGE SCALE GENOMIC DNA]</scope>
    <source>
        <strain evidence="1">LZ3.2</strain>
        <tissue evidence="1">Leaf</tissue>
    </source>
</reference>
<protein>
    <submittedName>
        <fullName evidence="1">Uncharacterized protein</fullName>
    </submittedName>
</protein>
<sequence length="161" mass="18235">MLRHLHTPDTGMWAPHSTRLETWTKEYDMCATKRCVGQRGCFVEPRHRIKSSKWAILISRTGDMGCTGSRTAERWSWNSKSAKECVTTHLPNQLAPKMDGAYARNLHPTGPTVGRAPHVAWCSVRSRWLLKIRRTKCFPRPIILITASGLQGEQPLVDGIM</sequence>
<dbReference type="OrthoDB" id="1742748at2759"/>
<dbReference type="EMBL" id="JACXVP010000003">
    <property type="protein sequence ID" value="KAG5614878.1"/>
    <property type="molecule type" value="Genomic_DNA"/>
</dbReference>
<proteinExistence type="predicted"/>
<accession>A0A9J5ZRP4</accession>
<name>A0A9J5ZRP4_SOLCO</name>
<dbReference type="AlphaFoldDB" id="A0A9J5ZRP4"/>
<evidence type="ECO:0000313" key="1">
    <source>
        <dbReference type="EMBL" id="KAG5614878.1"/>
    </source>
</evidence>